<evidence type="ECO:0000313" key="3">
    <source>
        <dbReference type="Proteomes" id="UP000007798"/>
    </source>
</evidence>
<feature type="compositionally biased region" description="Basic and acidic residues" evidence="1">
    <location>
        <begin position="60"/>
        <end position="75"/>
    </location>
</feature>
<dbReference type="EMBL" id="CH963846">
    <property type="protein sequence ID" value="KRF97553.1"/>
    <property type="molecule type" value="Genomic_DNA"/>
</dbReference>
<feature type="region of interest" description="Disordered" evidence="1">
    <location>
        <begin position="253"/>
        <end position="363"/>
    </location>
</feature>
<feature type="compositionally biased region" description="Polar residues" evidence="1">
    <location>
        <begin position="153"/>
        <end position="180"/>
    </location>
</feature>
<protein>
    <submittedName>
        <fullName evidence="2">Uncharacterized protein</fullName>
    </submittedName>
</protein>
<reference evidence="2 3" key="1">
    <citation type="journal article" date="2007" name="Nature">
        <title>Evolution of genes and genomes on the Drosophila phylogeny.</title>
        <authorList>
            <consortium name="Drosophila 12 Genomes Consortium"/>
            <person name="Clark A.G."/>
            <person name="Eisen M.B."/>
            <person name="Smith D.R."/>
            <person name="Bergman C.M."/>
            <person name="Oliver B."/>
            <person name="Markow T.A."/>
            <person name="Kaufman T.C."/>
            <person name="Kellis M."/>
            <person name="Gelbart W."/>
            <person name="Iyer V.N."/>
            <person name="Pollard D.A."/>
            <person name="Sackton T.B."/>
            <person name="Larracuente A.M."/>
            <person name="Singh N.D."/>
            <person name="Abad J.P."/>
            <person name="Abt D.N."/>
            <person name="Adryan B."/>
            <person name="Aguade M."/>
            <person name="Akashi H."/>
            <person name="Anderson W.W."/>
            <person name="Aquadro C.F."/>
            <person name="Ardell D.H."/>
            <person name="Arguello R."/>
            <person name="Artieri C.G."/>
            <person name="Barbash D.A."/>
            <person name="Barker D."/>
            <person name="Barsanti P."/>
            <person name="Batterham P."/>
            <person name="Batzoglou S."/>
            <person name="Begun D."/>
            <person name="Bhutkar A."/>
            <person name="Blanco E."/>
            <person name="Bosak S.A."/>
            <person name="Bradley R.K."/>
            <person name="Brand A.D."/>
            <person name="Brent M.R."/>
            <person name="Brooks A.N."/>
            <person name="Brown R.H."/>
            <person name="Butlin R.K."/>
            <person name="Caggese C."/>
            <person name="Calvi B.R."/>
            <person name="Bernardo de Carvalho A."/>
            <person name="Caspi A."/>
            <person name="Castrezana S."/>
            <person name="Celniker S.E."/>
            <person name="Chang J.L."/>
            <person name="Chapple C."/>
            <person name="Chatterji S."/>
            <person name="Chinwalla A."/>
            <person name="Civetta A."/>
            <person name="Clifton S.W."/>
            <person name="Comeron J.M."/>
            <person name="Costello J.C."/>
            <person name="Coyne J.A."/>
            <person name="Daub J."/>
            <person name="David R.G."/>
            <person name="Delcher A.L."/>
            <person name="Delehaunty K."/>
            <person name="Do C.B."/>
            <person name="Ebling H."/>
            <person name="Edwards K."/>
            <person name="Eickbush T."/>
            <person name="Evans J.D."/>
            <person name="Filipski A."/>
            <person name="Findeiss S."/>
            <person name="Freyhult E."/>
            <person name="Fulton L."/>
            <person name="Fulton R."/>
            <person name="Garcia A.C."/>
            <person name="Gardiner A."/>
            <person name="Garfield D.A."/>
            <person name="Garvin B.E."/>
            <person name="Gibson G."/>
            <person name="Gilbert D."/>
            <person name="Gnerre S."/>
            <person name="Godfrey J."/>
            <person name="Good R."/>
            <person name="Gotea V."/>
            <person name="Gravely B."/>
            <person name="Greenberg A.J."/>
            <person name="Griffiths-Jones S."/>
            <person name="Gross S."/>
            <person name="Guigo R."/>
            <person name="Gustafson E.A."/>
            <person name="Haerty W."/>
            <person name="Hahn M.W."/>
            <person name="Halligan D.L."/>
            <person name="Halpern A.L."/>
            <person name="Halter G.M."/>
            <person name="Han M.V."/>
            <person name="Heger A."/>
            <person name="Hillier L."/>
            <person name="Hinrichs A.S."/>
            <person name="Holmes I."/>
            <person name="Hoskins R.A."/>
            <person name="Hubisz M.J."/>
            <person name="Hultmark D."/>
            <person name="Huntley M.A."/>
            <person name="Jaffe D.B."/>
            <person name="Jagadeeshan S."/>
            <person name="Jeck W.R."/>
            <person name="Johnson J."/>
            <person name="Jones C.D."/>
            <person name="Jordan W.C."/>
            <person name="Karpen G.H."/>
            <person name="Kataoka E."/>
            <person name="Keightley P.D."/>
            <person name="Kheradpour P."/>
            <person name="Kirkness E.F."/>
            <person name="Koerich L.B."/>
            <person name="Kristiansen K."/>
            <person name="Kudrna D."/>
            <person name="Kulathinal R.J."/>
            <person name="Kumar S."/>
            <person name="Kwok R."/>
            <person name="Lander E."/>
            <person name="Langley C.H."/>
            <person name="Lapoint R."/>
            <person name="Lazzaro B.P."/>
            <person name="Lee S.J."/>
            <person name="Levesque L."/>
            <person name="Li R."/>
            <person name="Lin C.F."/>
            <person name="Lin M.F."/>
            <person name="Lindblad-Toh K."/>
            <person name="Llopart A."/>
            <person name="Long M."/>
            <person name="Low L."/>
            <person name="Lozovsky E."/>
            <person name="Lu J."/>
            <person name="Luo M."/>
            <person name="Machado C.A."/>
            <person name="Makalowski W."/>
            <person name="Marzo M."/>
            <person name="Matsuda M."/>
            <person name="Matzkin L."/>
            <person name="McAllister B."/>
            <person name="McBride C.S."/>
            <person name="McKernan B."/>
            <person name="McKernan K."/>
            <person name="Mendez-Lago M."/>
            <person name="Minx P."/>
            <person name="Mollenhauer M.U."/>
            <person name="Montooth K."/>
            <person name="Mount S.M."/>
            <person name="Mu X."/>
            <person name="Myers E."/>
            <person name="Negre B."/>
            <person name="Newfeld S."/>
            <person name="Nielsen R."/>
            <person name="Noor M.A."/>
            <person name="O'Grady P."/>
            <person name="Pachter L."/>
            <person name="Papaceit M."/>
            <person name="Parisi M.J."/>
            <person name="Parisi M."/>
            <person name="Parts L."/>
            <person name="Pedersen J.S."/>
            <person name="Pesole G."/>
            <person name="Phillippy A.M."/>
            <person name="Ponting C.P."/>
            <person name="Pop M."/>
            <person name="Porcelli D."/>
            <person name="Powell J.R."/>
            <person name="Prohaska S."/>
            <person name="Pruitt K."/>
            <person name="Puig M."/>
            <person name="Quesneville H."/>
            <person name="Ram K.R."/>
            <person name="Rand D."/>
            <person name="Rasmussen M.D."/>
            <person name="Reed L.K."/>
            <person name="Reenan R."/>
            <person name="Reily A."/>
            <person name="Remington K.A."/>
            <person name="Rieger T.T."/>
            <person name="Ritchie M.G."/>
            <person name="Robin C."/>
            <person name="Rogers Y.H."/>
            <person name="Rohde C."/>
            <person name="Rozas J."/>
            <person name="Rubenfield M.J."/>
            <person name="Ruiz A."/>
            <person name="Russo S."/>
            <person name="Salzberg S.L."/>
            <person name="Sanchez-Gracia A."/>
            <person name="Saranga D.J."/>
            <person name="Sato H."/>
            <person name="Schaeffer S.W."/>
            <person name="Schatz M.C."/>
            <person name="Schlenke T."/>
            <person name="Schwartz R."/>
            <person name="Segarra C."/>
            <person name="Singh R.S."/>
            <person name="Sirot L."/>
            <person name="Sirota M."/>
            <person name="Sisneros N.B."/>
            <person name="Smith C.D."/>
            <person name="Smith T.F."/>
            <person name="Spieth J."/>
            <person name="Stage D.E."/>
            <person name="Stark A."/>
            <person name="Stephan W."/>
            <person name="Strausberg R.L."/>
            <person name="Strempel S."/>
            <person name="Sturgill D."/>
            <person name="Sutton G."/>
            <person name="Sutton G.G."/>
            <person name="Tao W."/>
            <person name="Teichmann S."/>
            <person name="Tobari Y.N."/>
            <person name="Tomimura Y."/>
            <person name="Tsolas J.M."/>
            <person name="Valente V.L."/>
            <person name="Venter E."/>
            <person name="Venter J.C."/>
            <person name="Vicario S."/>
            <person name="Vieira F.G."/>
            <person name="Vilella A.J."/>
            <person name="Villasante A."/>
            <person name="Walenz B."/>
            <person name="Wang J."/>
            <person name="Wasserman M."/>
            <person name="Watts T."/>
            <person name="Wilson D."/>
            <person name="Wilson R.K."/>
            <person name="Wing R.A."/>
            <person name="Wolfner M.F."/>
            <person name="Wong A."/>
            <person name="Wong G.K."/>
            <person name="Wu C.I."/>
            <person name="Wu G."/>
            <person name="Yamamoto D."/>
            <person name="Yang H.P."/>
            <person name="Yang S.P."/>
            <person name="Yorke J.A."/>
            <person name="Yoshida K."/>
            <person name="Zdobnov E."/>
            <person name="Zhang P."/>
            <person name="Zhang Y."/>
            <person name="Zimin A.V."/>
            <person name="Baldwin J."/>
            <person name="Abdouelleil A."/>
            <person name="Abdulkadir J."/>
            <person name="Abebe A."/>
            <person name="Abera B."/>
            <person name="Abreu J."/>
            <person name="Acer S.C."/>
            <person name="Aftuck L."/>
            <person name="Alexander A."/>
            <person name="An P."/>
            <person name="Anderson E."/>
            <person name="Anderson S."/>
            <person name="Arachi H."/>
            <person name="Azer M."/>
            <person name="Bachantsang P."/>
            <person name="Barry A."/>
            <person name="Bayul T."/>
            <person name="Berlin A."/>
            <person name="Bessette D."/>
            <person name="Bloom T."/>
            <person name="Blye J."/>
            <person name="Boguslavskiy L."/>
            <person name="Bonnet C."/>
            <person name="Boukhgalter B."/>
            <person name="Bourzgui I."/>
            <person name="Brown A."/>
            <person name="Cahill P."/>
            <person name="Channer S."/>
            <person name="Cheshatsang Y."/>
            <person name="Chuda L."/>
            <person name="Citroen M."/>
            <person name="Collymore A."/>
            <person name="Cooke P."/>
            <person name="Costello M."/>
            <person name="D'Aco K."/>
            <person name="Daza R."/>
            <person name="De Haan G."/>
            <person name="DeGray S."/>
            <person name="DeMaso C."/>
            <person name="Dhargay N."/>
            <person name="Dooley K."/>
            <person name="Dooley E."/>
            <person name="Doricent M."/>
            <person name="Dorje P."/>
            <person name="Dorjee K."/>
            <person name="Dupes A."/>
            <person name="Elong R."/>
            <person name="Falk J."/>
            <person name="Farina A."/>
            <person name="Faro S."/>
            <person name="Ferguson D."/>
            <person name="Fisher S."/>
            <person name="Foley C.D."/>
            <person name="Franke A."/>
            <person name="Friedrich D."/>
            <person name="Gadbois L."/>
            <person name="Gearin G."/>
            <person name="Gearin C.R."/>
            <person name="Giannoukos G."/>
            <person name="Goode T."/>
            <person name="Graham J."/>
            <person name="Grandbois E."/>
            <person name="Grewal S."/>
            <person name="Gyaltsen K."/>
            <person name="Hafez N."/>
            <person name="Hagos B."/>
            <person name="Hall J."/>
            <person name="Henson C."/>
            <person name="Hollinger A."/>
            <person name="Honan T."/>
            <person name="Huard M.D."/>
            <person name="Hughes L."/>
            <person name="Hurhula B."/>
            <person name="Husby M.E."/>
            <person name="Kamat A."/>
            <person name="Kanga B."/>
            <person name="Kashin S."/>
            <person name="Khazanovich D."/>
            <person name="Kisner P."/>
            <person name="Lance K."/>
            <person name="Lara M."/>
            <person name="Lee W."/>
            <person name="Lennon N."/>
            <person name="Letendre F."/>
            <person name="LeVine R."/>
            <person name="Lipovsky A."/>
            <person name="Liu X."/>
            <person name="Liu J."/>
            <person name="Liu S."/>
            <person name="Lokyitsang T."/>
            <person name="Lokyitsang Y."/>
            <person name="Lubonja R."/>
            <person name="Lui A."/>
            <person name="MacDonald P."/>
            <person name="Magnisalis V."/>
            <person name="Maru K."/>
            <person name="Matthews C."/>
            <person name="McCusker W."/>
            <person name="McDonough S."/>
            <person name="Mehta T."/>
            <person name="Meldrim J."/>
            <person name="Meneus L."/>
            <person name="Mihai O."/>
            <person name="Mihalev A."/>
            <person name="Mihova T."/>
            <person name="Mittelman R."/>
            <person name="Mlenga V."/>
            <person name="Montmayeur A."/>
            <person name="Mulrain L."/>
            <person name="Navidi A."/>
            <person name="Naylor J."/>
            <person name="Negash T."/>
            <person name="Nguyen T."/>
            <person name="Nguyen N."/>
            <person name="Nicol R."/>
            <person name="Norbu C."/>
            <person name="Norbu N."/>
            <person name="Novod N."/>
            <person name="O'Neill B."/>
            <person name="Osman S."/>
            <person name="Markiewicz E."/>
            <person name="Oyono O.L."/>
            <person name="Patti C."/>
            <person name="Phunkhang P."/>
            <person name="Pierre F."/>
            <person name="Priest M."/>
            <person name="Raghuraman S."/>
            <person name="Rege F."/>
            <person name="Reyes R."/>
            <person name="Rise C."/>
            <person name="Rogov P."/>
            <person name="Ross K."/>
            <person name="Ryan E."/>
            <person name="Settipalli S."/>
            <person name="Shea T."/>
            <person name="Sherpa N."/>
            <person name="Shi L."/>
            <person name="Shih D."/>
            <person name="Sparrow T."/>
            <person name="Spaulding J."/>
            <person name="Stalker J."/>
            <person name="Stange-Thomann N."/>
            <person name="Stavropoulos S."/>
            <person name="Stone C."/>
            <person name="Strader C."/>
            <person name="Tesfaye S."/>
            <person name="Thomson T."/>
            <person name="Thoulutsang Y."/>
            <person name="Thoulutsang D."/>
            <person name="Topham K."/>
            <person name="Topping I."/>
            <person name="Tsamla T."/>
            <person name="Vassiliev H."/>
            <person name="Vo A."/>
            <person name="Wangchuk T."/>
            <person name="Wangdi T."/>
            <person name="Weiand M."/>
            <person name="Wilkinson J."/>
            <person name="Wilson A."/>
            <person name="Yadav S."/>
            <person name="Young G."/>
            <person name="Yu Q."/>
            <person name="Zembek L."/>
            <person name="Zhong D."/>
            <person name="Zimmer A."/>
            <person name="Zwirko Z."/>
            <person name="Jaffe D.B."/>
            <person name="Alvarez P."/>
            <person name="Brockman W."/>
            <person name="Butler J."/>
            <person name="Chin C."/>
            <person name="Gnerre S."/>
            <person name="Grabherr M."/>
            <person name="Kleber M."/>
            <person name="Mauceli E."/>
            <person name="MacCallum I."/>
        </authorList>
    </citation>
    <scope>NUCLEOTIDE SEQUENCE [LARGE SCALE GENOMIC DNA]</scope>
    <source>
        <strain evidence="3">Tucson 14030-0811.24</strain>
    </source>
</reference>
<feature type="compositionally biased region" description="Low complexity" evidence="1">
    <location>
        <begin position="316"/>
        <end position="357"/>
    </location>
</feature>
<feature type="compositionally biased region" description="Basic and acidic residues" evidence="1">
    <location>
        <begin position="19"/>
        <end position="33"/>
    </location>
</feature>
<evidence type="ECO:0000256" key="1">
    <source>
        <dbReference type="SAM" id="MobiDB-lite"/>
    </source>
</evidence>
<sequence>MAAAAAAAAAVNDDAEDEQQSHPAEEETSEQQRRPKRLSANIAMSKIVKTPVKPITGSIKKKETSDKRRLVERRATISAPLVSSNSDDDDDDDDDEGEDENEEEEVEEDNTTQTEEDNEEDDEEESHVDVLAEEDSDVKSSSSYATPGEGDTDTNSIDGWSAHNQVQDTTMTSSTYYNVSEETDTDEANNDPLGVAKGDNKGDVSEKARQAANSDDDNDGADAGEAIIGHTPRTRSRGSVKINLWTLDVSPVVSTLNRSGAKKASTPKETQSEPRRRLQTSSIRQRVAKKNDDETKNNSTTLHRWITKTPRVLLRSTAATPALVATSSSSSSASATVANTSASASSSSYSNPTANSNGAATSR</sequence>
<dbReference type="InParanoid" id="A0A0Q9WZE5"/>
<evidence type="ECO:0000313" key="2">
    <source>
        <dbReference type="EMBL" id="KRF97553.1"/>
    </source>
</evidence>
<organism evidence="2 3">
    <name type="scientific">Drosophila willistoni</name>
    <name type="common">Fruit fly</name>
    <dbReference type="NCBI Taxonomy" id="7260"/>
    <lineage>
        <taxon>Eukaryota</taxon>
        <taxon>Metazoa</taxon>
        <taxon>Ecdysozoa</taxon>
        <taxon>Arthropoda</taxon>
        <taxon>Hexapoda</taxon>
        <taxon>Insecta</taxon>
        <taxon>Pterygota</taxon>
        <taxon>Neoptera</taxon>
        <taxon>Endopterygota</taxon>
        <taxon>Diptera</taxon>
        <taxon>Brachycera</taxon>
        <taxon>Muscomorpha</taxon>
        <taxon>Ephydroidea</taxon>
        <taxon>Drosophilidae</taxon>
        <taxon>Drosophila</taxon>
        <taxon>Sophophora</taxon>
    </lineage>
</organism>
<keyword evidence="3" id="KW-1185">Reference proteome</keyword>
<feature type="compositionally biased region" description="Basic and acidic residues" evidence="1">
    <location>
        <begin position="198"/>
        <end position="209"/>
    </location>
</feature>
<dbReference type="OrthoDB" id="8124024at2759"/>
<dbReference type="AlphaFoldDB" id="A0A0Q9WZE5"/>
<name>A0A0Q9WZE5_DROWI</name>
<gene>
    <name evidence="2" type="primary">Dwil\GK27918</name>
    <name evidence="2" type="ORF">Dwil_GK27918</name>
</gene>
<feature type="region of interest" description="Disordered" evidence="1">
    <location>
        <begin position="1"/>
        <end position="239"/>
    </location>
</feature>
<dbReference type="Proteomes" id="UP000007798">
    <property type="component" value="Unassembled WGS sequence"/>
</dbReference>
<feature type="compositionally biased region" description="Low complexity" evidence="1">
    <location>
        <begin position="1"/>
        <end position="10"/>
    </location>
</feature>
<feature type="compositionally biased region" description="Acidic residues" evidence="1">
    <location>
        <begin position="86"/>
        <end position="136"/>
    </location>
</feature>
<proteinExistence type="predicted"/>
<accession>A0A0Q9WZE5</accession>